<dbReference type="InterPro" id="IPR019887">
    <property type="entry name" value="Tscrpt_reg_AsnC/Lrp_C"/>
</dbReference>
<keyword evidence="2" id="KW-0238">DNA-binding</keyword>
<protein>
    <submittedName>
        <fullName evidence="6">Lrp/AsnC family leucine-responsive transcriptional regulator</fullName>
    </submittedName>
</protein>
<dbReference type="PROSITE" id="PS50956">
    <property type="entry name" value="HTH_ASNC_2"/>
    <property type="match status" value="1"/>
</dbReference>
<dbReference type="PANTHER" id="PTHR30154">
    <property type="entry name" value="LEUCINE-RESPONSIVE REGULATORY PROTEIN"/>
    <property type="match status" value="1"/>
</dbReference>
<dbReference type="SMART" id="SM00344">
    <property type="entry name" value="HTH_ASNC"/>
    <property type="match status" value="1"/>
</dbReference>
<keyword evidence="3" id="KW-0804">Transcription</keyword>
<dbReference type="Gene3D" id="1.10.10.10">
    <property type="entry name" value="Winged helix-like DNA-binding domain superfamily/Winged helix DNA-binding domain"/>
    <property type="match status" value="1"/>
</dbReference>
<feature type="compositionally biased region" description="Basic and acidic residues" evidence="4">
    <location>
        <begin position="1"/>
        <end position="10"/>
    </location>
</feature>
<dbReference type="Proteomes" id="UP001565369">
    <property type="component" value="Unassembled WGS sequence"/>
</dbReference>
<dbReference type="Gene3D" id="3.30.70.920">
    <property type="match status" value="1"/>
</dbReference>
<evidence type="ECO:0000313" key="6">
    <source>
        <dbReference type="EMBL" id="MEY9455157.1"/>
    </source>
</evidence>
<evidence type="ECO:0000256" key="1">
    <source>
        <dbReference type="ARBA" id="ARBA00023015"/>
    </source>
</evidence>
<dbReference type="SUPFAM" id="SSF54909">
    <property type="entry name" value="Dimeric alpha+beta barrel"/>
    <property type="match status" value="1"/>
</dbReference>
<proteinExistence type="predicted"/>
<feature type="domain" description="HTH asnC-type" evidence="5">
    <location>
        <begin position="45"/>
        <end position="106"/>
    </location>
</feature>
<dbReference type="InterPro" id="IPR036390">
    <property type="entry name" value="WH_DNA-bd_sf"/>
</dbReference>
<dbReference type="EMBL" id="JBGBZJ010000003">
    <property type="protein sequence ID" value="MEY9455157.1"/>
    <property type="molecule type" value="Genomic_DNA"/>
</dbReference>
<reference evidence="6 7" key="1">
    <citation type="submission" date="2024-07" db="EMBL/GenBank/DDBJ databases">
        <title>Genomic Encyclopedia of Type Strains, Phase V (KMG-V): Genome sequencing to study the core and pangenomes of soil and plant-associated prokaryotes.</title>
        <authorList>
            <person name="Whitman W."/>
        </authorList>
    </citation>
    <scope>NUCLEOTIDE SEQUENCE [LARGE SCALE GENOMIC DNA]</scope>
    <source>
        <strain evidence="6 7">USDA 152</strain>
    </source>
</reference>
<evidence type="ECO:0000256" key="4">
    <source>
        <dbReference type="SAM" id="MobiDB-lite"/>
    </source>
</evidence>
<feature type="region of interest" description="Disordered" evidence="4">
    <location>
        <begin position="1"/>
        <end position="38"/>
    </location>
</feature>
<evidence type="ECO:0000259" key="5">
    <source>
        <dbReference type="PROSITE" id="PS50956"/>
    </source>
</evidence>
<keyword evidence="7" id="KW-1185">Reference proteome</keyword>
<evidence type="ECO:0000256" key="2">
    <source>
        <dbReference type="ARBA" id="ARBA00023125"/>
    </source>
</evidence>
<gene>
    <name evidence="6" type="ORF">ABIG07_004105</name>
</gene>
<accession>A0ABV4FU63</accession>
<dbReference type="InterPro" id="IPR011008">
    <property type="entry name" value="Dimeric_a/b-barrel"/>
</dbReference>
<organism evidence="6 7">
    <name type="scientific">Bradyrhizobium ottawaense</name>
    <dbReference type="NCBI Taxonomy" id="931866"/>
    <lineage>
        <taxon>Bacteria</taxon>
        <taxon>Pseudomonadati</taxon>
        <taxon>Pseudomonadota</taxon>
        <taxon>Alphaproteobacteria</taxon>
        <taxon>Hyphomicrobiales</taxon>
        <taxon>Nitrobacteraceae</taxon>
        <taxon>Bradyrhizobium</taxon>
    </lineage>
</organism>
<dbReference type="InterPro" id="IPR000485">
    <property type="entry name" value="AsnC-type_HTH_dom"/>
</dbReference>
<keyword evidence="1" id="KW-0805">Transcription regulation</keyword>
<dbReference type="Pfam" id="PF13412">
    <property type="entry name" value="HTH_24"/>
    <property type="match status" value="1"/>
</dbReference>
<dbReference type="InterPro" id="IPR036388">
    <property type="entry name" value="WH-like_DNA-bd_sf"/>
</dbReference>
<dbReference type="PANTHER" id="PTHR30154:SF34">
    <property type="entry name" value="TRANSCRIPTIONAL REGULATOR AZLB"/>
    <property type="match status" value="1"/>
</dbReference>
<name>A0ABV4FU63_9BRAD</name>
<evidence type="ECO:0000313" key="7">
    <source>
        <dbReference type="Proteomes" id="UP001565369"/>
    </source>
</evidence>
<sequence length="200" mass="22261">MTAREIDRSTARRRSEKSKMSGQAAQASASPTRSQSAGREAVMQLDKIDFRLLDLVQRDNRLCSEQLGGKVGLSASGVQRRLKRLRSTGVIEADVSIISPKAIGRNVTAVVLISLERARADTVDRLKRQIRNMPEVMSAFCVTGLADLVLLVTVNDMEDYERFARRLTDESSDIKRIETMVVMDRFKAGFTLPIASIAWC</sequence>
<feature type="compositionally biased region" description="Polar residues" evidence="4">
    <location>
        <begin position="20"/>
        <end position="37"/>
    </location>
</feature>
<evidence type="ECO:0000256" key="3">
    <source>
        <dbReference type="ARBA" id="ARBA00023163"/>
    </source>
</evidence>
<dbReference type="Pfam" id="PF01037">
    <property type="entry name" value="AsnC_trans_reg"/>
    <property type="match status" value="1"/>
</dbReference>
<dbReference type="InterPro" id="IPR019888">
    <property type="entry name" value="Tscrpt_reg_AsnC-like"/>
</dbReference>
<dbReference type="SUPFAM" id="SSF46785">
    <property type="entry name" value="Winged helix' DNA-binding domain"/>
    <property type="match status" value="1"/>
</dbReference>
<comment type="caution">
    <text evidence="6">The sequence shown here is derived from an EMBL/GenBank/DDBJ whole genome shotgun (WGS) entry which is preliminary data.</text>
</comment>
<dbReference type="PRINTS" id="PR00033">
    <property type="entry name" value="HTHASNC"/>
</dbReference>